<evidence type="ECO:0000256" key="1">
    <source>
        <dbReference type="ARBA" id="ARBA00004240"/>
    </source>
</evidence>
<feature type="domain" description="Ankyrin repeat" evidence="7">
    <location>
        <begin position="111"/>
        <end position="189"/>
    </location>
</feature>
<organism evidence="8">
    <name type="scientific">Arcella intermedia</name>
    <dbReference type="NCBI Taxonomy" id="1963864"/>
    <lineage>
        <taxon>Eukaryota</taxon>
        <taxon>Amoebozoa</taxon>
        <taxon>Tubulinea</taxon>
        <taxon>Elardia</taxon>
        <taxon>Arcellinida</taxon>
        <taxon>Sphaerothecina</taxon>
        <taxon>Arcellidae</taxon>
        <taxon>Arcella</taxon>
    </lineage>
</organism>
<dbReference type="PANTHER" id="PTHR12447">
    <property type="entry name" value="ANKYRIN REPEAT DOMAIN-CONTAINING PROTEIN 13"/>
    <property type="match status" value="1"/>
</dbReference>
<evidence type="ECO:0000256" key="4">
    <source>
        <dbReference type="ARBA" id="ARBA00022824"/>
    </source>
</evidence>
<evidence type="ECO:0000313" key="8">
    <source>
        <dbReference type="EMBL" id="NDV35928.1"/>
    </source>
</evidence>
<keyword evidence="3" id="KW-0677">Repeat</keyword>
<dbReference type="GO" id="GO:0005783">
    <property type="term" value="C:endoplasmic reticulum"/>
    <property type="evidence" value="ECO:0007669"/>
    <property type="project" value="UniProtKB-SubCell"/>
</dbReference>
<dbReference type="EMBL" id="GIBP01006959">
    <property type="protein sequence ID" value="NDV35928.1"/>
    <property type="molecule type" value="Transcribed_RNA"/>
</dbReference>
<dbReference type="PANTHER" id="PTHR12447:SF25">
    <property type="entry name" value="ANKYRIN REPEAT DOMAIN-CONTAINING PROTEIN 13C"/>
    <property type="match status" value="1"/>
</dbReference>
<evidence type="ECO:0000256" key="5">
    <source>
        <dbReference type="ARBA" id="ARBA00023043"/>
    </source>
</evidence>
<reference evidence="8" key="1">
    <citation type="journal article" date="2020" name="J. Eukaryot. Microbiol.">
        <title>De novo Sequencing, Assembly and Annotation of the Transcriptome for the Free-Living Testate Amoeba Arcella intermedia.</title>
        <authorList>
            <person name="Ribeiro G.M."/>
            <person name="Porfirio-Sousa A.L."/>
            <person name="Maurer-Alcala X.X."/>
            <person name="Katz L.A."/>
            <person name="Lahr D.J.G."/>
        </authorList>
    </citation>
    <scope>NUCLEOTIDE SEQUENCE</scope>
</reference>
<dbReference type="InterPro" id="IPR055285">
    <property type="entry name" value="ANKRD13_C"/>
</dbReference>
<protein>
    <recommendedName>
        <fullName evidence="7">Ankyrin repeat domain-containing protein</fullName>
    </recommendedName>
</protein>
<accession>A0A6B2LGQ8</accession>
<proteinExistence type="predicted"/>
<evidence type="ECO:0000259" key="7">
    <source>
        <dbReference type="Pfam" id="PF11904"/>
    </source>
</evidence>
<keyword evidence="4" id="KW-0256">Endoplasmic reticulum</keyword>
<dbReference type="Pfam" id="PF11904">
    <property type="entry name" value="ANKRD13_C"/>
    <property type="match status" value="1"/>
</dbReference>
<comment type="subcellular location">
    <subcellularLocation>
        <location evidence="2">Endomembrane system</location>
    </subcellularLocation>
    <subcellularLocation>
        <location evidence="1">Endoplasmic reticulum</location>
    </subcellularLocation>
</comment>
<evidence type="ECO:0000256" key="2">
    <source>
        <dbReference type="ARBA" id="ARBA00004308"/>
    </source>
</evidence>
<dbReference type="InterPro" id="IPR021832">
    <property type="entry name" value="ANKRD13"/>
</dbReference>
<evidence type="ECO:0000256" key="6">
    <source>
        <dbReference type="ARBA" id="ARBA00023136"/>
    </source>
</evidence>
<name>A0A6B2LGQ8_9EUKA</name>
<dbReference type="AlphaFoldDB" id="A0A6B2LGQ8"/>
<evidence type="ECO:0000256" key="3">
    <source>
        <dbReference type="ARBA" id="ARBA00022737"/>
    </source>
</evidence>
<keyword evidence="6" id="KW-0472">Membrane</keyword>
<sequence>MAIHNKHTELVEFILSLPGINPIEGSGSGWSPMQEALASGVPETVGLVFKKVQAHGEKLYQERLEGMVKALTEIPDFYAEVEWGVSCWIPFVSRFCPSDRYKIWKKGQKLRMDTSLLGFENMQWLRGHISFVLHGDNRDNIRETFYVIDHNRKIVEQAIQDNPDTTQNPNQIKLTVEQLMKQEIVQTSTQEQSVNPGAYSLLI</sequence>
<keyword evidence="5" id="KW-0040">ANK repeat</keyword>